<organism evidence="1 2">
    <name type="scientific">Tanacetum coccineum</name>
    <dbReference type="NCBI Taxonomy" id="301880"/>
    <lineage>
        <taxon>Eukaryota</taxon>
        <taxon>Viridiplantae</taxon>
        <taxon>Streptophyta</taxon>
        <taxon>Embryophyta</taxon>
        <taxon>Tracheophyta</taxon>
        <taxon>Spermatophyta</taxon>
        <taxon>Magnoliopsida</taxon>
        <taxon>eudicotyledons</taxon>
        <taxon>Gunneridae</taxon>
        <taxon>Pentapetalae</taxon>
        <taxon>asterids</taxon>
        <taxon>campanulids</taxon>
        <taxon>Asterales</taxon>
        <taxon>Asteraceae</taxon>
        <taxon>Asteroideae</taxon>
        <taxon>Anthemideae</taxon>
        <taxon>Anthemidinae</taxon>
        <taxon>Tanacetum</taxon>
    </lineage>
</organism>
<evidence type="ECO:0008006" key="3">
    <source>
        <dbReference type="Google" id="ProtNLM"/>
    </source>
</evidence>
<proteinExistence type="predicted"/>
<evidence type="ECO:0000313" key="1">
    <source>
        <dbReference type="EMBL" id="GJS91749.1"/>
    </source>
</evidence>
<sequence length="251" mass="28622">MHEKTTTPRSCLGWKPTGRIFKTVGLRWVPTGKIFTSSTTKVDCEPPHGSIEDITNIYECKQTLDVSVGTPNFVTDHINEPSSSKLVPNVVPSTDKIDPSLQELELLFSLIYEEYFHRGNHCVSGSSALPDNVQLKYAQPTLNFKPYEFINPFALPDHPLEQVRGNPSKHVQTRRQLATDPEMCMFALTVSTVEPKNIKEAMADHVWIDVMQEELHQFDRLKVWELVDKPFGKTVINLKMNGRTRKMKMIL</sequence>
<reference evidence="1" key="1">
    <citation type="journal article" date="2022" name="Int. J. Mol. Sci.">
        <title>Draft Genome of Tanacetum Coccineum: Genomic Comparison of Closely Related Tanacetum-Family Plants.</title>
        <authorList>
            <person name="Yamashiro T."/>
            <person name="Shiraishi A."/>
            <person name="Nakayama K."/>
            <person name="Satake H."/>
        </authorList>
    </citation>
    <scope>NUCLEOTIDE SEQUENCE</scope>
</reference>
<keyword evidence="2" id="KW-1185">Reference proteome</keyword>
<reference evidence="1" key="2">
    <citation type="submission" date="2022-01" db="EMBL/GenBank/DDBJ databases">
        <authorList>
            <person name="Yamashiro T."/>
            <person name="Shiraishi A."/>
            <person name="Satake H."/>
            <person name="Nakayama K."/>
        </authorList>
    </citation>
    <scope>NUCLEOTIDE SEQUENCE</scope>
</reference>
<protein>
    <recommendedName>
        <fullName evidence="3">Gag-Pol polyprotein</fullName>
    </recommendedName>
</protein>
<dbReference type="EMBL" id="BQNB010011529">
    <property type="protein sequence ID" value="GJS91749.1"/>
    <property type="molecule type" value="Genomic_DNA"/>
</dbReference>
<dbReference type="Proteomes" id="UP001151760">
    <property type="component" value="Unassembled WGS sequence"/>
</dbReference>
<comment type="caution">
    <text evidence="1">The sequence shown here is derived from an EMBL/GenBank/DDBJ whole genome shotgun (WGS) entry which is preliminary data.</text>
</comment>
<gene>
    <name evidence="1" type="ORF">Tco_0774385</name>
</gene>
<accession>A0ABQ4ZNC5</accession>
<evidence type="ECO:0000313" key="2">
    <source>
        <dbReference type="Proteomes" id="UP001151760"/>
    </source>
</evidence>
<name>A0ABQ4ZNC5_9ASTR</name>